<gene>
    <name evidence="4" type="ORF">SAMN05443248_5073</name>
</gene>
<dbReference type="CDD" id="cd03448">
    <property type="entry name" value="HDE_HSD"/>
    <property type="match status" value="1"/>
</dbReference>
<dbReference type="GO" id="GO:0006635">
    <property type="term" value="P:fatty acid beta-oxidation"/>
    <property type="evidence" value="ECO:0007669"/>
    <property type="project" value="TreeGrafter"/>
</dbReference>
<evidence type="ECO:0000313" key="5">
    <source>
        <dbReference type="Proteomes" id="UP000189796"/>
    </source>
</evidence>
<dbReference type="Pfam" id="PF22622">
    <property type="entry name" value="MFE-2_hydrat-2_N"/>
    <property type="match status" value="1"/>
</dbReference>
<reference evidence="4 5" key="1">
    <citation type="submission" date="2016-11" db="EMBL/GenBank/DDBJ databases">
        <authorList>
            <person name="Jaros S."/>
            <person name="Januszkiewicz K."/>
            <person name="Wedrychowicz H."/>
        </authorList>
    </citation>
    <scope>NUCLEOTIDE SEQUENCE [LARGE SCALE GENOMIC DNA]</scope>
    <source>
        <strain evidence="4 5">GAS138</strain>
    </source>
</reference>
<dbReference type="PANTHER" id="PTHR13078:SF56">
    <property type="entry name" value="PEROXISOMAL MULTIFUNCTIONAL ENZYME TYPE 2"/>
    <property type="match status" value="1"/>
</dbReference>
<dbReference type="InterPro" id="IPR029069">
    <property type="entry name" value="HotDog_dom_sf"/>
</dbReference>
<feature type="domain" description="MaoC-like" evidence="2">
    <location>
        <begin position="214"/>
        <end position="327"/>
    </location>
</feature>
<dbReference type="Proteomes" id="UP000189796">
    <property type="component" value="Chromosome I"/>
</dbReference>
<evidence type="ECO:0000259" key="2">
    <source>
        <dbReference type="Pfam" id="PF01575"/>
    </source>
</evidence>
<feature type="compositionally biased region" description="Basic and acidic residues" evidence="1">
    <location>
        <begin position="33"/>
        <end position="49"/>
    </location>
</feature>
<feature type="region of interest" description="Disordered" evidence="1">
    <location>
        <begin position="27"/>
        <end position="49"/>
    </location>
</feature>
<protein>
    <submittedName>
        <fullName evidence="4">Acyl dehydratase</fullName>
    </submittedName>
</protein>
<dbReference type="GO" id="GO:0004300">
    <property type="term" value="F:enoyl-CoA hydratase activity"/>
    <property type="evidence" value="ECO:0007669"/>
    <property type="project" value="TreeGrafter"/>
</dbReference>
<dbReference type="Gene3D" id="3.10.129.10">
    <property type="entry name" value="Hotdog Thioesterase"/>
    <property type="match status" value="1"/>
</dbReference>
<dbReference type="AlphaFoldDB" id="A0A1M5TLL3"/>
<dbReference type="InterPro" id="IPR002539">
    <property type="entry name" value="MaoC-like_dom"/>
</dbReference>
<evidence type="ECO:0000256" key="1">
    <source>
        <dbReference type="SAM" id="MobiDB-lite"/>
    </source>
</evidence>
<proteinExistence type="predicted"/>
<evidence type="ECO:0000259" key="3">
    <source>
        <dbReference type="Pfam" id="PF22622"/>
    </source>
</evidence>
<dbReference type="GO" id="GO:0044594">
    <property type="term" value="F:17-beta-hydroxysteroid dehydrogenase (NAD+) activity"/>
    <property type="evidence" value="ECO:0007669"/>
    <property type="project" value="TreeGrafter"/>
</dbReference>
<dbReference type="PANTHER" id="PTHR13078">
    <property type="entry name" value="PEROXISOMAL MULTIFUNCTIONAL ENZYME TYPE 2-RELATED"/>
    <property type="match status" value="1"/>
</dbReference>
<feature type="domain" description="Peroxisomal multifunctional enzyme type 2-like N-terminal" evidence="3">
    <location>
        <begin position="68"/>
        <end position="197"/>
    </location>
</feature>
<dbReference type="InterPro" id="IPR054357">
    <property type="entry name" value="MFE-2_N"/>
</dbReference>
<organism evidence="4 5">
    <name type="scientific">Bradyrhizobium erythrophlei</name>
    <dbReference type="NCBI Taxonomy" id="1437360"/>
    <lineage>
        <taxon>Bacteria</taxon>
        <taxon>Pseudomonadati</taxon>
        <taxon>Pseudomonadota</taxon>
        <taxon>Alphaproteobacteria</taxon>
        <taxon>Hyphomicrobiales</taxon>
        <taxon>Nitrobacteraceae</taxon>
        <taxon>Bradyrhizobium</taxon>
    </lineage>
</organism>
<dbReference type="Pfam" id="PF01575">
    <property type="entry name" value="MaoC_dehydratas"/>
    <property type="match status" value="1"/>
</dbReference>
<evidence type="ECO:0000313" key="4">
    <source>
        <dbReference type="EMBL" id="SHH51662.1"/>
    </source>
</evidence>
<name>A0A1M5TLL3_9BRAD</name>
<accession>A0A1M5TLL3</accession>
<dbReference type="SUPFAM" id="SSF54637">
    <property type="entry name" value="Thioesterase/thiol ester dehydrase-isomerase"/>
    <property type="match status" value="2"/>
</dbReference>
<feature type="region of interest" description="Disordered" evidence="1">
    <location>
        <begin position="198"/>
        <end position="225"/>
    </location>
</feature>
<dbReference type="GO" id="GO:0003857">
    <property type="term" value="F:(3S)-3-hydroxyacyl-CoA dehydrogenase (NAD+) activity"/>
    <property type="evidence" value="ECO:0007669"/>
    <property type="project" value="TreeGrafter"/>
</dbReference>
<sequence>MRGSIRGQHCPLIQPLTEESLWLASAMPSPTRGEGDAAGADRKNGGEDRTMPIKYDELMALKNFGQKYAYGDREVMLYAYGIGMGADPMDEKELAFVNEAVATPRALKVVPTFASVAAWGAGPGEMNLNRVMVVDGERDITFHRPLATAAHITADSSVLAVFDKGKDKGAVIRHKTVLRDEKGDELATLVASRFARGDGGFGGPSEGQPEPHTVPSRAPDKSIDIPTRPDQALVYRLCGDRNPLHSDPEFAKRAGFPRPILHGMCTYGISCRGILQTYADYDPSAFRQHVARFSSPVYPGETVTMDLWKDGHVISFEARVKARNVAVIKSGKTVLG</sequence>
<dbReference type="EMBL" id="LT670817">
    <property type="protein sequence ID" value="SHH51662.1"/>
    <property type="molecule type" value="Genomic_DNA"/>
</dbReference>